<dbReference type="InterPro" id="IPR036876">
    <property type="entry name" value="UVR_dom_sf"/>
</dbReference>
<organism evidence="2 3">
    <name type="scientific">Mangrovibacillus cuniculi</name>
    <dbReference type="NCBI Taxonomy" id="2593652"/>
    <lineage>
        <taxon>Bacteria</taxon>
        <taxon>Bacillati</taxon>
        <taxon>Bacillota</taxon>
        <taxon>Bacilli</taxon>
        <taxon>Bacillales</taxon>
        <taxon>Bacillaceae</taxon>
        <taxon>Mangrovibacillus</taxon>
    </lineage>
</organism>
<dbReference type="PIRSF" id="PIRSF015034">
    <property type="entry name" value="YacH"/>
    <property type="match status" value="1"/>
</dbReference>
<gene>
    <name evidence="2" type="ORF">G8O30_14210</name>
</gene>
<dbReference type="AlphaFoldDB" id="A0A7S8HGP5"/>
<dbReference type="PANTHER" id="PTHR38430:SF1">
    <property type="entry name" value="PROTEIN-ARGININE KINASE ACTIVATOR PROTEIN"/>
    <property type="match status" value="1"/>
</dbReference>
<dbReference type="GO" id="GO:0050897">
    <property type="term" value="F:cobalt ion binding"/>
    <property type="evidence" value="ECO:0007669"/>
    <property type="project" value="TreeGrafter"/>
</dbReference>
<protein>
    <recommendedName>
        <fullName evidence="1">UVR domain-containing protein</fullName>
    </recommendedName>
</protein>
<dbReference type="GO" id="GO:1990170">
    <property type="term" value="P:stress response to cadmium ion"/>
    <property type="evidence" value="ECO:0007669"/>
    <property type="project" value="TreeGrafter"/>
</dbReference>
<dbReference type="PANTHER" id="PTHR38430">
    <property type="entry name" value="PROTEIN-ARGININE KINASE ACTIVATOR PROTEIN"/>
    <property type="match status" value="1"/>
</dbReference>
<proteinExistence type="predicted"/>
<dbReference type="Gene3D" id="4.10.860.10">
    <property type="entry name" value="UVR domain"/>
    <property type="match status" value="1"/>
</dbReference>
<dbReference type="Pfam" id="PF02151">
    <property type="entry name" value="UVR"/>
    <property type="match status" value="1"/>
</dbReference>
<dbReference type="InterPro" id="IPR025542">
    <property type="entry name" value="YacH"/>
</dbReference>
<dbReference type="SUPFAM" id="SSF46600">
    <property type="entry name" value="C-terminal UvrC-binding domain of UvrB"/>
    <property type="match status" value="1"/>
</dbReference>
<feature type="domain" description="UVR" evidence="1">
    <location>
        <begin position="139"/>
        <end position="174"/>
    </location>
</feature>
<keyword evidence="3" id="KW-1185">Reference proteome</keyword>
<evidence type="ECO:0000313" key="2">
    <source>
        <dbReference type="EMBL" id="QPC48007.1"/>
    </source>
</evidence>
<dbReference type="EMBL" id="CP049742">
    <property type="protein sequence ID" value="QPC48007.1"/>
    <property type="molecule type" value="Genomic_DNA"/>
</dbReference>
<dbReference type="GO" id="GO:1990169">
    <property type="term" value="P:stress response to copper ion"/>
    <property type="evidence" value="ECO:0007669"/>
    <property type="project" value="TreeGrafter"/>
</dbReference>
<evidence type="ECO:0000313" key="3">
    <source>
        <dbReference type="Proteomes" id="UP000593626"/>
    </source>
</evidence>
<dbReference type="GO" id="GO:0008270">
    <property type="term" value="F:zinc ion binding"/>
    <property type="evidence" value="ECO:0007669"/>
    <property type="project" value="TreeGrafter"/>
</dbReference>
<dbReference type="GO" id="GO:0046870">
    <property type="term" value="F:cadmium ion binding"/>
    <property type="evidence" value="ECO:0007669"/>
    <property type="project" value="TreeGrafter"/>
</dbReference>
<dbReference type="InterPro" id="IPR001943">
    <property type="entry name" value="UVR_dom"/>
</dbReference>
<accession>A0A7S8HGP5</accession>
<dbReference type="GO" id="GO:0005507">
    <property type="term" value="F:copper ion binding"/>
    <property type="evidence" value="ECO:0007669"/>
    <property type="project" value="TreeGrafter"/>
</dbReference>
<reference evidence="2 3" key="1">
    <citation type="submission" date="2019-07" db="EMBL/GenBank/DDBJ databases">
        <title>Genome sequence of 2 isolates from Red Sea Mangroves.</title>
        <authorList>
            <person name="Sefrji F."/>
            <person name="Michoud G."/>
            <person name="Merlino G."/>
            <person name="Daffonchio D."/>
        </authorList>
    </citation>
    <scope>NUCLEOTIDE SEQUENCE [LARGE SCALE GENOMIC DNA]</scope>
    <source>
        <strain evidence="2 3">R1DC41</strain>
    </source>
</reference>
<sequence>MECQRCHAREAALHVTQVVNGEKREMHLCEKCAQEQGDMSMFSSSDFSLQHILAGLFSPESYVIPNQSKPTTSLEKQVVSCPRCGMTLQKFSKVGKVGCGECYETFEEHLKPALRRLHGGSIEHLGKVPVRAGENIHRKRHIISLKEKLKDLIHQEEFEEAAKVRDEIRLLQEQMGEE</sequence>
<name>A0A7S8HGP5_9BACI</name>
<dbReference type="KEGG" id="mcui:G8O30_14210"/>
<dbReference type="PROSITE" id="PS50151">
    <property type="entry name" value="UVR"/>
    <property type="match status" value="1"/>
</dbReference>
<dbReference type="Proteomes" id="UP000593626">
    <property type="component" value="Chromosome"/>
</dbReference>
<evidence type="ECO:0000259" key="1">
    <source>
        <dbReference type="PROSITE" id="PS50151"/>
    </source>
</evidence>
<dbReference type="RefSeq" id="WP_239672688.1">
    <property type="nucleotide sequence ID" value="NZ_CP049742.1"/>
</dbReference>